<protein>
    <submittedName>
        <fullName evidence="1">Uncharacterized protein</fullName>
    </submittedName>
</protein>
<evidence type="ECO:0000313" key="2">
    <source>
        <dbReference type="Proteomes" id="UP000249620"/>
    </source>
</evidence>
<reference evidence="1 2" key="1">
    <citation type="submission" date="2018-06" db="EMBL/GenBank/DDBJ databases">
        <title>Genomic Encyclopedia of Type Strains, Phase III (KMG-III): the genomes of soil and plant-associated and newly described type strains.</title>
        <authorList>
            <person name="Whitman W."/>
        </authorList>
    </citation>
    <scope>NUCLEOTIDE SEQUENCE [LARGE SCALE GENOMIC DNA]</scope>
    <source>
        <strain evidence="1 2">CGMCC 1.12398</strain>
    </source>
</reference>
<proteinExistence type="predicted"/>
<accession>A0A327YI79</accession>
<dbReference type="Proteomes" id="UP000249620">
    <property type="component" value="Unassembled WGS sequence"/>
</dbReference>
<gene>
    <name evidence="1" type="ORF">B0I03_10782</name>
</gene>
<sequence length="139" mass="16474">MIKNFLIVLVFVLSACNNSVQEVEIKEVEKKRIINENLLYFDYELIKDIDINDEKESELYELNNPQVNYIEDVIYISALMNRNACDHFIADFKINDNQLTLFLKNDSEEPCMSNSKFKIRVLIKNPLKKKYNVVYEIIK</sequence>
<dbReference type="PROSITE" id="PS51257">
    <property type="entry name" value="PROKAR_LIPOPROTEIN"/>
    <property type="match status" value="1"/>
</dbReference>
<dbReference type="RefSeq" id="WP_111567532.1">
    <property type="nucleotide sequence ID" value="NZ_QLMI01000007.1"/>
</dbReference>
<keyword evidence="2" id="KW-1185">Reference proteome</keyword>
<comment type="caution">
    <text evidence="1">The sequence shown here is derived from an EMBL/GenBank/DDBJ whole genome shotgun (WGS) entry which is preliminary data.</text>
</comment>
<dbReference type="AlphaFoldDB" id="A0A327YI79"/>
<name>A0A327YI79_9FLAO</name>
<evidence type="ECO:0000313" key="1">
    <source>
        <dbReference type="EMBL" id="RAK20663.1"/>
    </source>
</evidence>
<dbReference type="EMBL" id="QLMI01000007">
    <property type="protein sequence ID" value="RAK20663.1"/>
    <property type="molecule type" value="Genomic_DNA"/>
</dbReference>
<organism evidence="1 2">
    <name type="scientific">Flavobacterium aquaticum</name>
    <dbReference type="NCBI Taxonomy" id="1236486"/>
    <lineage>
        <taxon>Bacteria</taxon>
        <taxon>Pseudomonadati</taxon>
        <taxon>Bacteroidota</taxon>
        <taxon>Flavobacteriia</taxon>
        <taxon>Flavobacteriales</taxon>
        <taxon>Flavobacteriaceae</taxon>
        <taxon>Flavobacterium</taxon>
    </lineage>
</organism>